<feature type="region of interest" description="Disordered" evidence="5">
    <location>
        <begin position="960"/>
        <end position="980"/>
    </location>
</feature>
<dbReference type="PROSITE" id="PS50089">
    <property type="entry name" value="ZF_RING_2"/>
    <property type="match status" value="1"/>
</dbReference>
<evidence type="ECO:0000259" key="6">
    <source>
        <dbReference type="PROSITE" id="PS50089"/>
    </source>
</evidence>
<keyword evidence="1 3" id="KW-0479">Metal-binding</keyword>
<dbReference type="InterPro" id="IPR056711">
    <property type="entry name" value="DUF7809"/>
</dbReference>
<dbReference type="Proteomes" id="UP000230233">
    <property type="component" value="Chromosome III"/>
</dbReference>
<evidence type="ECO:0000256" key="3">
    <source>
        <dbReference type="PROSITE-ProRule" id="PRU00175"/>
    </source>
</evidence>
<dbReference type="Pfam" id="PF25100">
    <property type="entry name" value="DUF7809"/>
    <property type="match status" value="1"/>
</dbReference>
<evidence type="ECO:0000256" key="4">
    <source>
        <dbReference type="SAM" id="Coils"/>
    </source>
</evidence>
<evidence type="ECO:0000256" key="1">
    <source>
        <dbReference type="ARBA" id="ARBA00022771"/>
    </source>
</evidence>
<dbReference type="GO" id="GO:0045087">
    <property type="term" value="P:innate immune response"/>
    <property type="evidence" value="ECO:0007669"/>
    <property type="project" value="TreeGrafter"/>
</dbReference>
<evidence type="ECO:0000256" key="5">
    <source>
        <dbReference type="SAM" id="MobiDB-lite"/>
    </source>
</evidence>
<protein>
    <recommendedName>
        <fullName evidence="6">RING-type domain-containing protein</fullName>
    </recommendedName>
</protein>
<keyword evidence="1 3" id="KW-0863">Zinc-finger</keyword>
<dbReference type="InterPro" id="IPR013083">
    <property type="entry name" value="Znf_RING/FYVE/PHD"/>
</dbReference>
<evidence type="ECO:0000313" key="7">
    <source>
        <dbReference type="EMBL" id="PIC41977.1"/>
    </source>
</evidence>
<sequence length="1425" mass="168097">MDFETIIGPPRITGSQIVNLMKRYIPEKLMRCVKFPPNFTVNVTNEEEAVQLMLFYSDNMLRMYGTARELLRNLGKFQNFSLSHRLFQFDYVEPYTTVLAEYKNMDDVSFLNKADIFCLLQNLALENLLASKDFFENPKLTMFFLSLDSILLKSYEERIIGVCEFIKCDDDWLLNIQNELSSCREKFLIQNPSTIREDWSFENALEMFKKLLPVWNEHKYPRLEENLRTFFDFEIGSFNDISLAIQSFASYFSNVISKNPEIFLPYDKETNPNCPITIRVFESHGVQFVMKSELFNAINIRNPDSKEVECKDVDGKLMTMSYEKVRRKYKDWIANIEFIKYPIQRTDHKAVPIMTPSGGYCILAVDFLFEILNELIFSYRVFQKIGTEHWDVLKRNVLRLSYLLSPHHKSIIFITLEEQEKRKKDLDETWKYFDRIPAKYVRNAKADGFTVQNLKNELANLGLTEMFPEIQDYAESVYTEVLKAKKEEFLRTCDLFKAVEKCLLHCIFKRLPTLHLFLHTQNACHLLPNLKCDFCVSPNTNRFKDTHWKEQHYHRTLYTFEKAYPENTYLYEMTLPDGSELTTNYYVFHNLEQIRELKIKYFIYDTQDMKRWQTDFKNVALRQSLVESLYNLDAYQQVYPERKFYIRSIPSKKEKRKEASRVFAEEVLDLIPVVLRQQNTPISENDDRLVKYRKKWETNDKDLEATVSLAEIWYILEEFDVDKTRIMICPDPVYELTMPKMVKELAMRTLNVISPWGEQIMRSEQAVFHIFQVVYCSVNWTMDSCETQENCLPELKDRTISFMKVYSGMEEGTYVTVEHVESVISQLKNHCSFRLQSNTPSPLVELQKRKFDDMISKEEYISNCRKFGLSKELARIQHLDPFIAAHTVRINYLFAWLDELLDFETLALYDLIMREIGFRAFSTVTDPDPNSQTYMLATDPRYGLNSIDAREQFERYQKTDAEKQTLQKKKMEGTVEKKEDSGIKKNSEVIMHEGEAIIQKTSQDYTQKLSVTQKALEVKRPPPEDIQKTSSLEKAATDIQKISPIKKLPAVDVNQSKCCTKCLRTSEMCNEAKKELKSTQNQLEKYEKKAKRTEEVEIQMREMEAEMKKMKKEMREKELEVIKNDTEIEYLKNNVLKLEAKNAKMQLEQKNHSISQNGLLEKITDLSDQLKNEKERIMLVELQLQQSEENLKSETREKERGFEELRAVLSIMSNDMESLQRDNRNLREQIASIPEAPPTPTVPESPSEEQPNHHRFALFRFQRIKDSLCHKKQLKQAKEMVEKLKSTSNLVEVHQIADYEYYQFEAKLLKYVKEVELNIQRIKETCDVSMVTPLPENPEFSKRFVNLYWRIINNQPITPSEIEVSDTECFICTEEMVSDQKTLQCEKCKKVTHYGCASQWLKINRWCPHCREKMLDPGEFPNLGQ</sequence>
<dbReference type="OrthoDB" id="8062037at2759"/>
<proteinExistence type="predicted"/>
<dbReference type="Pfam" id="PF13639">
    <property type="entry name" value="zf-RING_2"/>
    <property type="match status" value="1"/>
</dbReference>
<keyword evidence="8" id="KW-1185">Reference proteome</keyword>
<dbReference type="GO" id="GO:0008270">
    <property type="term" value="F:zinc ion binding"/>
    <property type="evidence" value="ECO:0007669"/>
    <property type="project" value="UniProtKB-KW"/>
</dbReference>
<dbReference type="EMBL" id="PDUG01000003">
    <property type="protein sequence ID" value="PIC41977.1"/>
    <property type="molecule type" value="Genomic_DNA"/>
</dbReference>
<name>A0A2G5UQZ4_9PELO</name>
<organism evidence="7 8">
    <name type="scientific">Caenorhabditis nigoni</name>
    <dbReference type="NCBI Taxonomy" id="1611254"/>
    <lineage>
        <taxon>Eukaryota</taxon>
        <taxon>Metazoa</taxon>
        <taxon>Ecdysozoa</taxon>
        <taxon>Nematoda</taxon>
        <taxon>Chromadorea</taxon>
        <taxon>Rhabditida</taxon>
        <taxon>Rhabditina</taxon>
        <taxon>Rhabditomorpha</taxon>
        <taxon>Rhabditoidea</taxon>
        <taxon>Rhabditidae</taxon>
        <taxon>Peloderinae</taxon>
        <taxon>Caenorhabditis</taxon>
    </lineage>
</organism>
<dbReference type="GO" id="GO:0045121">
    <property type="term" value="C:membrane raft"/>
    <property type="evidence" value="ECO:0007669"/>
    <property type="project" value="TreeGrafter"/>
</dbReference>
<dbReference type="SUPFAM" id="SSF57850">
    <property type="entry name" value="RING/U-box"/>
    <property type="match status" value="1"/>
</dbReference>
<feature type="coiled-coil region" evidence="4">
    <location>
        <begin position="1062"/>
        <end position="1229"/>
    </location>
</feature>
<gene>
    <name evidence="7" type="primary">Cnig_chr_III.g9204</name>
    <name evidence="7" type="ORF">B9Z55_009204</name>
</gene>
<evidence type="ECO:0000313" key="8">
    <source>
        <dbReference type="Proteomes" id="UP000230233"/>
    </source>
</evidence>
<reference evidence="8" key="1">
    <citation type="submission" date="2017-10" db="EMBL/GenBank/DDBJ databases">
        <title>Rapid genome shrinkage in a self-fertile nematode reveals novel sperm competition proteins.</title>
        <authorList>
            <person name="Yin D."/>
            <person name="Schwarz E.M."/>
            <person name="Thomas C.G."/>
            <person name="Felde R.L."/>
            <person name="Korf I.F."/>
            <person name="Cutter A.D."/>
            <person name="Schartner C.M."/>
            <person name="Ralston E.J."/>
            <person name="Meyer B.J."/>
            <person name="Haag E.S."/>
        </authorList>
    </citation>
    <scope>NUCLEOTIDE SEQUENCE [LARGE SCALE GENOMIC DNA]</scope>
    <source>
        <strain evidence="8">JU1422</strain>
    </source>
</reference>
<dbReference type="PANTHER" id="PTHR21447">
    <property type="entry name" value="RING-TYPE DOMAIN-CONTAINING PROTEIN-RELATED"/>
    <property type="match status" value="1"/>
</dbReference>
<dbReference type="InterPro" id="IPR001841">
    <property type="entry name" value="Znf_RING"/>
</dbReference>
<accession>A0A2G5UQZ4</accession>
<dbReference type="PANTHER" id="PTHR21447:SF13">
    <property type="entry name" value="RING-TYPE DOMAIN-CONTAINING PROTEIN"/>
    <property type="match status" value="1"/>
</dbReference>
<keyword evidence="4" id="KW-0175">Coiled coil</keyword>
<feature type="domain" description="RING-type" evidence="6">
    <location>
        <begin position="1369"/>
        <end position="1411"/>
    </location>
</feature>
<dbReference type="Gene3D" id="3.30.40.10">
    <property type="entry name" value="Zinc/RING finger domain, C3HC4 (zinc finger)"/>
    <property type="match status" value="1"/>
</dbReference>
<comment type="caution">
    <text evidence="7">The sequence shown here is derived from an EMBL/GenBank/DDBJ whole genome shotgun (WGS) entry which is preliminary data.</text>
</comment>
<feature type="region of interest" description="Disordered" evidence="5">
    <location>
        <begin position="1232"/>
        <end position="1252"/>
    </location>
</feature>
<keyword evidence="2" id="KW-0862">Zinc</keyword>
<evidence type="ECO:0000256" key="2">
    <source>
        <dbReference type="ARBA" id="ARBA00022833"/>
    </source>
</evidence>